<dbReference type="EMBL" id="JAFLVX010000022">
    <property type="protein sequence ID" value="MBO0477243.1"/>
    <property type="molecule type" value="Genomic_DNA"/>
</dbReference>
<evidence type="ECO:0000313" key="3">
    <source>
        <dbReference type="Proteomes" id="UP000664857"/>
    </source>
</evidence>
<organism evidence="2 3">
    <name type="scientific">Candidatus Vagococcus giribetii</name>
    <dbReference type="NCBI Taxonomy" id="2230876"/>
    <lineage>
        <taxon>Bacteria</taxon>
        <taxon>Bacillati</taxon>
        <taxon>Bacillota</taxon>
        <taxon>Bacilli</taxon>
        <taxon>Lactobacillales</taxon>
        <taxon>Enterococcaceae</taxon>
        <taxon>Vagococcus</taxon>
    </lineage>
</organism>
<keyword evidence="1" id="KW-0812">Transmembrane</keyword>
<dbReference type="RefSeq" id="WP_206967030.1">
    <property type="nucleotide sequence ID" value="NZ_JAFLVX010000022.1"/>
</dbReference>
<reference evidence="2 3" key="1">
    <citation type="submission" date="2021-03" db="EMBL/GenBank/DDBJ databases">
        <title>Enterococcal diversity collection.</title>
        <authorList>
            <person name="Gilmore M.S."/>
            <person name="Schwartzman J."/>
            <person name="Van Tyne D."/>
            <person name="Martin M."/>
            <person name="Earl A.M."/>
            <person name="Manson A.L."/>
            <person name="Straub T."/>
            <person name="Salamzade R."/>
            <person name="Saavedra J."/>
            <person name="Lebreton F."/>
            <person name="Prichula J."/>
            <person name="Schaufler K."/>
            <person name="Gaca A."/>
            <person name="Sgardioli B."/>
            <person name="Wagenaar J."/>
            <person name="Strong T."/>
        </authorList>
    </citation>
    <scope>NUCLEOTIDE SEQUENCE [LARGE SCALE GENOMIC DNA]</scope>
    <source>
        <strain evidence="2 3">DIV0080</strain>
    </source>
</reference>
<comment type="caution">
    <text evidence="2">The sequence shown here is derived from an EMBL/GenBank/DDBJ whole genome shotgun (WGS) entry which is preliminary data.</text>
</comment>
<gene>
    <name evidence="2" type="ORF">DOK76_09170</name>
</gene>
<evidence type="ECO:0000256" key="1">
    <source>
        <dbReference type="SAM" id="Phobius"/>
    </source>
</evidence>
<accession>A0ABS3HVR4</accession>
<keyword evidence="1" id="KW-1133">Transmembrane helix</keyword>
<proteinExistence type="predicted"/>
<keyword evidence="3" id="KW-1185">Reference proteome</keyword>
<evidence type="ECO:0000313" key="2">
    <source>
        <dbReference type="EMBL" id="MBO0477243.1"/>
    </source>
</evidence>
<name>A0ABS3HVR4_9ENTE</name>
<sequence>MKYTRMFFSAIFDTLAIVVSMWLFFLIVMVGIFILYYKTGFLMNPWLPIGLFFIYVLFRKDGVIETLIEENKIGEFD</sequence>
<dbReference type="Proteomes" id="UP000664857">
    <property type="component" value="Unassembled WGS sequence"/>
</dbReference>
<protein>
    <recommendedName>
        <fullName evidence="4">RDD domain-containing protein</fullName>
    </recommendedName>
</protein>
<keyword evidence="1" id="KW-0472">Membrane</keyword>
<feature type="transmembrane region" description="Helical" evidence="1">
    <location>
        <begin position="41"/>
        <end position="58"/>
    </location>
</feature>
<evidence type="ECO:0008006" key="4">
    <source>
        <dbReference type="Google" id="ProtNLM"/>
    </source>
</evidence>
<feature type="transmembrane region" description="Helical" evidence="1">
    <location>
        <begin position="12"/>
        <end position="35"/>
    </location>
</feature>